<proteinExistence type="predicted"/>
<dbReference type="PATRIC" id="fig|1121451.3.peg.805"/>
<dbReference type="STRING" id="1121451.DESAM_20546"/>
<keyword evidence="2" id="KW-1185">Reference proteome</keyword>
<dbReference type="Proteomes" id="UP000010808">
    <property type="component" value="Chromosome"/>
</dbReference>
<sequence>MLLINSVVFSIILGIDISFREPRFILKRMPPDLYVEAQISF</sequence>
<protein>
    <submittedName>
        <fullName evidence="1">Uncharacterized protein</fullName>
    </submittedName>
</protein>
<accession>L0R7W7</accession>
<gene>
    <name evidence="1" type="ORF">DESAM_20546</name>
</gene>
<evidence type="ECO:0000313" key="2">
    <source>
        <dbReference type="Proteomes" id="UP000010808"/>
    </source>
</evidence>
<dbReference type="KEGG" id="dhy:DESAM_20546"/>
<dbReference type="HOGENOM" id="CLU_3269038_0_0_7"/>
<reference evidence="1 2" key="1">
    <citation type="submission" date="2012-10" db="EMBL/GenBank/DDBJ databases">
        <authorList>
            <person name="Genoscope - CEA"/>
        </authorList>
    </citation>
    <scope>NUCLEOTIDE SEQUENCE [LARGE SCALE GENOMIC DNA]</scope>
    <source>
        <strain evidence="2">AM13 / DSM 14728</strain>
    </source>
</reference>
<evidence type="ECO:0000313" key="1">
    <source>
        <dbReference type="EMBL" id="CCO22833.1"/>
    </source>
</evidence>
<dbReference type="EMBL" id="FO203522">
    <property type="protein sequence ID" value="CCO22833.1"/>
    <property type="molecule type" value="Genomic_DNA"/>
</dbReference>
<name>L0R7W7_9BACT</name>
<dbReference type="AlphaFoldDB" id="L0R7W7"/>
<organism evidence="1 2">
    <name type="scientific">Maridesulfovibrio hydrothermalis AM13 = DSM 14728</name>
    <dbReference type="NCBI Taxonomy" id="1121451"/>
    <lineage>
        <taxon>Bacteria</taxon>
        <taxon>Pseudomonadati</taxon>
        <taxon>Thermodesulfobacteriota</taxon>
        <taxon>Desulfovibrionia</taxon>
        <taxon>Desulfovibrionales</taxon>
        <taxon>Desulfovibrionaceae</taxon>
        <taxon>Maridesulfovibrio</taxon>
    </lineage>
</organism>